<feature type="non-terminal residue" evidence="1">
    <location>
        <position position="1"/>
    </location>
</feature>
<reference evidence="2" key="1">
    <citation type="submission" date="2012-08" db="EMBL/GenBank/DDBJ databases">
        <title>The Genome Sequence of Wuchereria bancrofti.</title>
        <authorList>
            <person name="Nutman T.B."/>
            <person name="Fink D.L."/>
            <person name="Russ C."/>
            <person name="Young S."/>
            <person name="Zeng Q."/>
            <person name="Koehrsen M."/>
            <person name="Alvarado L."/>
            <person name="Berlin A."/>
            <person name="Chapman S.B."/>
            <person name="Chen Z."/>
            <person name="Freedman E."/>
            <person name="Gellesch M."/>
            <person name="Goldberg J."/>
            <person name="Griggs A."/>
            <person name="Gujja S."/>
            <person name="Heilman E.R."/>
            <person name="Heiman D."/>
            <person name="Hepburn T."/>
            <person name="Howarth C."/>
            <person name="Jen D."/>
            <person name="Larson L."/>
            <person name="Lewis B."/>
            <person name="Mehta T."/>
            <person name="Park D."/>
            <person name="Pearson M."/>
            <person name="Roberts A."/>
            <person name="Saif S."/>
            <person name="Shea T."/>
            <person name="Shenoy N."/>
            <person name="Sisk P."/>
            <person name="Stolte C."/>
            <person name="Sykes S."/>
            <person name="Walk T."/>
            <person name="White J."/>
            <person name="Yandava C."/>
            <person name="Haas B."/>
            <person name="Henn M.R."/>
            <person name="Nusbaum C."/>
            <person name="Birren B."/>
        </authorList>
    </citation>
    <scope>NUCLEOTIDE SEQUENCE [LARGE SCALE GENOMIC DNA]</scope>
    <source>
        <strain evidence="2">NA</strain>
    </source>
</reference>
<evidence type="ECO:0000313" key="2">
    <source>
        <dbReference type="Proteomes" id="UP000004810"/>
    </source>
</evidence>
<comment type="caution">
    <text evidence="1">The sequence shown here is derived from an EMBL/GenBank/DDBJ whole genome shotgun (WGS) entry which is preliminary data.</text>
</comment>
<dbReference type="Proteomes" id="UP000004810">
    <property type="component" value="Unassembled WGS sequence"/>
</dbReference>
<accession>J9B8I5</accession>
<name>J9B8I5_WUCBA</name>
<sequence>EISKTDEYRKIRQIDLITIRKLVLELEKLNWIMRNVWNDMKNYLKNLND</sequence>
<proteinExistence type="predicted"/>
<gene>
    <name evidence="1" type="ORF">WUBG_05705</name>
</gene>
<dbReference type="EMBL" id="ADBV01002245">
    <property type="protein sequence ID" value="EJW83385.1"/>
    <property type="molecule type" value="Genomic_DNA"/>
</dbReference>
<protein>
    <submittedName>
        <fullName evidence="1">Uncharacterized protein</fullName>
    </submittedName>
</protein>
<dbReference type="AlphaFoldDB" id="J9B8I5"/>
<organism evidence="1 2">
    <name type="scientific">Wuchereria bancrofti</name>
    <dbReference type="NCBI Taxonomy" id="6293"/>
    <lineage>
        <taxon>Eukaryota</taxon>
        <taxon>Metazoa</taxon>
        <taxon>Ecdysozoa</taxon>
        <taxon>Nematoda</taxon>
        <taxon>Chromadorea</taxon>
        <taxon>Rhabditida</taxon>
        <taxon>Spirurina</taxon>
        <taxon>Spiruromorpha</taxon>
        <taxon>Filarioidea</taxon>
        <taxon>Onchocercidae</taxon>
        <taxon>Wuchereria</taxon>
    </lineage>
</organism>
<evidence type="ECO:0000313" key="1">
    <source>
        <dbReference type="EMBL" id="EJW83385.1"/>
    </source>
</evidence>